<keyword evidence="2" id="KW-1185">Reference proteome</keyword>
<proteinExistence type="predicted"/>
<accession>A0ABT1XAX7</accession>
<dbReference type="RefSeq" id="WP_257718923.1">
    <property type="nucleotide sequence ID" value="NZ_JANJOU010000031.1"/>
</dbReference>
<reference evidence="1 2" key="1">
    <citation type="submission" date="2022-06" db="EMBL/GenBank/DDBJ databases">
        <title>Roseomonas CN29.</title>
        <authorList>
            <person name="Cheng Y."/>
            <person name="He X."/>
        </authorList>
    </citation>
    <scope>NUCLEOTIDE SEQUENCE [LARGE SCALE GENOMIC DNA]</scope>
    <source>
        <strain evidence="1 2">CN29</strain>
    </source>
</reference>
<gene>
    <name evidence="1" type="ORF">NRP21_24785</name>
</gene>
<dbReference type="InterPro" id="IPR029044">
    <property type="entry name" value="Nucleotide-diphossugar_trans"/>
</dbReference>
<name>A0ABT1XAX7_9PROT</name>
<evidence type="ECO:0000313" key="2">
    <source>
        <dbReference type="Proteomes" id="UP001524642"/>
    </source>
</evidence>
<dbReference type="EMBL" id="JANJOU010000031">
    <property type="protein sequence ID" value="MCR0985271.1"/>
    <property type="molecule type" value="Genomic_DNA"/>
</dbReference>
<sequence>MFAFKPEEPMVMIQSADPERYFDMLRITSRPNREYCLRHGIRYASVSAVLRGFYPWHACFNRILFLNQLLDLGYEGWFLHIDADAYVHDREFDLGAYLSARTQHSLILASGGSDVYWNVNDGIFFANCGHPTMREIARRWQAALDTYTPERLRGAPNFDDIPCDQALLQWVLRENPSLADEMLIESHKFINSPVASFARQVLRVAESTFAQRVRRIALDVESSLAAGGAAPESVDVLAPGLARALGVPLPGRADLDMAADDPVHLANLLRLCTEQFDAAAAGQSSSRLTPQVLRLLSAISQSLGIPRPDGGNLDAEASPQNADPEVLALLALITKRKKSANVARAAGVPIAEPDRHIAALRALVSARRDTLVEARHARSVPAAS</sequence>
<protein>
    <submittedName>
        <fullName evidence="1">Uncharacterized protein</fullName>
    </submittedName>
</protein>
<organism evidence="1 2">
    <name type="scientific">Roseomonas populi</name>
    <dbReference type="NCBI Taxonomy" id="3121582"/>
    <lineage>
        <taxon>Bacteria</taxon>
        <taxon>Pseudomonadati</taxon>
        <taxon>Pseudomonadota</taxon>
        <taxon>Alphaproteobacteria</taxon>
        <taxon>Acetobacterales</taxon>
        <taxon>Roseomonadaceae</taxon>
        <taxon>Roseomonas</taxon>
    </lineage>
</organism>
<dbReference type="Gene3D" id="3.90.550.10">
    <property type="entry name" value="Spore Coat Polysaccharide Biosynthesis Protein SpsA, Chain A"/>
    <property type="match status" value="1"/>
</dbReference>
<dbReference type="Proteomes" id="UP001524642">
    <property type="component" value="Unassembled WGS sequence"/>
</dbReference>
<comment type="caution">
    <text evidence="1">The sequence shown here is derived from an EMBL/GenBank/DDBJ whole genome shotgun (WGS) entry which is preliminary data.</text>
</comment>
<evidence type="ECO:0000313" key="1">
    <source>
        <dbReference type="EMBL" id="MCR0985271.1"/>
    </source>
</evidence>